<dbReference type="SMART" id="SM00706">
    <property type="entry name" value="TECPR"/>
    <property type="match status" value="6"/>
</dbReference>
<dbReference type="InterPro" id="IPR051513">
    <property type="entry name" value="Tectonin_beta-prop"/>
</dbReference>
<dbReference type="GO" id="GO:0030246">
    <property type="term" value="F:carbohydrate binding"/>
    <property type="evidence" value="ECO:0007669"/>
    <property type="project" value="UniProtKB-KW"/>
</dbReference>
<dbReference type="Proteomes" id="UP001066276">
    <property type="component" value="Chromosome 6"/>
</dbReference>
<name>A0AAV7QGT4_PLEWA</name>
<evidence type="ECO:0000313" key="4">
    <source>
        <dbReference type="Proteomes" id="UP001066276"/>
    </source>
</evidence>
<evidence type="ECO:0000256" key="2">
    <source>
        <dbReference type="ARBA" id="ARBA00038331"/>
    </source>
</evidence>
<dbReference type="EMBL" id="JANPWB010000010">
    <property type="protein sequence ID" value="KAJ1139619.1"/>
    <property type="molecule type" value="Genomic_DNA"/>
</dbReference>
<proteinExistence type="inferred from homology"/>
<gene>
    <name evidence="3" type="ORF">NDU88_005986</name>
</gene>
<protein>
    <recommendedName>
        <fullName evidence="5">Fish-egg lectin-like</fullName>
    </recommendedName>
</protein>
<dbReference type="PANTHER" id="PTHR23250">
    <property type="entry name" value="DYSFERLIN-RELATED"/>
    <property type="match status" value="1"/>
</dbReference>
<evidence type="ECO:0008006" key="5">
    <source>
        <dbReference type="Google" id="ProtNLM"/>
    </source>
</evidence>
<accession>A0AAV7QGT4</accession>
<evidence type="ECO:0000256" key="1">
    <source>
        <dbReference type="ARBA" id="ARBA00022734"/>
    </source>
</evidence>
<comment type="similarity">
    <text evidence="2">Belongs to the tectonin family.</text>
</comment>
<comment type="caution">
    <text evidence="3">The sequence shown here is derived from an EMBL/GenBank/DDBJ whole genome shotgun (WGS) entry which is preliminary data.</text>
</comment>
<keyword evidence="4" id="KW-1185">Reference proteome</keyword>
<sequence>MPLVCRYLVLWQTPPKPIVVHKSGMLCIVVMGMSSGQTVQLNCDQVPGALKQIDAGNGQVVGVNANENIYTLYSGRWTQIPGSLSHISVGPGGLWGVNRNNNIYKLVGADWVQTDGLLKQIDAGGAQFISGANMNDDIFCLPDQATVSAKDGSALPWNNIAGKLKYYSCNTNNCWGVNSADDIFYRFSVTPSSCSGSRWQQVEGKLAMIEVGSDGSVFGVNSVGDAYRRNGITSSNPIGTSWSQLQYKSHKFSHLSYDLGLLWILTKDQMILRCKL</sequence>
<evidence type="ECO:0000313" key="3">
    <source>
        <dbReference type="EMBL" id="KAJ1139619.1"/>
    </source>
</evidence>
<dbReference type="Pfam" id="PF19193">
    <property type="entry name" value="Tectonin"/>
    <property type="match status" value="1"/>
</dbReference>
<dbReference type="AlphaFoldDB" id="A0AAV7QGT4"/>
<organism evidence="3 4">
    <name type="scientific">Pleurodeles waltl</name>
    <name type="common">Iberian ribbed newt</name>
    <dbReference type="NCBI Taxonomy" id="8319"/>
    <lineage>
        <taxon>Eukaryota</taxon>
        <taxon>Metazoa</taxon>
        <taxon>Chordata</taxon>
        <taxon>Craniata</taxon>
        <taxon>Vertebrata</taxon>
        <taxon>Euteleostomi</taxon>
        <taxon>Amphibia</taxon>
        <taxon>Batrachia</taxon>
        <taxon>Caudata</taxon>
        <taxon>Salamandroidea</taxon>
        <taxon>Salamandridae</taxon>
        <taxon>Pleurodelinae</taxon>
        <taxon>Pleurodeles</taxon>
    </lineage>
</organism>
<dbReference type="PANTHER" id="PTHR23250:SF3">
    <property type="entry name" value="FISH-EGG LECTIN-LIKE ISOFORM X1-RELATED"/>
    <property type="match status" value="1"/>
</dbReference>
<reference evidence="3" key="1">
    <citation type="journal article" date="2022" name="bioRxiv">
        <title>Sequencing and chromosome-scale assembly of the giantPleurodeles waltlgenome.</title>
        <authorList>
            <person name="Brown T."/>
            <person name="Elewa A."/>
            <person name="Iarovenko S."/>
            <person name="Subramanian E."/>
            <person name="Araus A.J."/>
            <person name="Petzold A."/>
            <person name="Susuki M."/>
            <person name="Suzuki K.-i.T."/>
            <person name="Hayashi T."/>
            <person name="Toyoda A."/>
            <person name="Oliveira C."/>
            <person name="Osipova E."/>
            <person name="Leigh N.D."/>
            <person name="Simon A."/>
            <person name="Yun M.H."/>
        </authorList>
    </citation>
    <scope>NUCLEOTIDE SEQUENCE</scope>
    <source>
        <strain evidence="3">20211129_DDA</strain>
        <tissue evidence="3">Liver</tissue>
    </source>
</reference>
<dbReference type="InterPro" id="IPR006624">
    <property type="entry name" value="Beta-propeller_rpt_TECPR"/>
</dbReference>
<keyword evidence="1" id="KW-0430">Lectin</keyword>